<reference evidence="6 7" key="1">
    <citation type="journal article" date="2018" name="BMC Genomics">
        <title>The genome of Naegleria lovaniensis, the basis for a comparative approach to unravel pathogenicity factors of the human pathogenic amoeba N. fowleri.</title>
        <authorList>
            <person name="Liechti N."/>
            <person name="Schurch N."/>
            <person name="Bruggmann R."/>
            <person name="Wittwer M."/>
        </authorList>
    </citation>
    <scope>NUCLEOTIDE SEQUENCE [LARGE SCALE GENOMIC DNA]</scope>
    <source>
        <strain evidence="6 7">ATCC 30569</strain>
    </source>
</reference>
<dbReference type="PRINTS" id="PR01713">
    <property type="entry name" value="NUCEPIMERASE"/>
</dbReference>
<gene>
    <name evidence="6" type="ORF">C9374_006446</name>
</gene>
<evidence type="ECO:0000313" key="6">
    <source>
        <dbReference type="EMBL" id="KAG2381457.1"/>
    </source>
</evidence>
<keyword evidence="7" id="KW-1185">Reference proteome</keyword>
<dbReference type="InterPro" id="IPR016040">
    <property type="entry name" value="NAD(P)-bd_dom"/>
</dbReference>
<evidence type="ECO:0000313" key="7">
    <source>
        <dbReference type="Proteomes" id="UP000816034"/>
    </source>
</evidence>
<feature type="domain" description="NAD(P)-binding" evidence="5">
    <location>
        <begin position="176"/>
        <end position="462"/>
    </location>
</feature>
<comment type="caution">
    <text evidence="6">The sequence shown here is derived from an EMBL/GenBank/DDBJ whole genome shotgun (WGS) entry which is preliminary data.</text>
</comment>
<sequence length="785" mass="90530">MMRRYYYSKSTILLVACVSLCLLFALASERLRVESSQSMLPNNNNKKNCSGIARNAAVELHEVTTTPEQQQQQNSTTSLQQQKVENPRQMLVTGSAGFIGYHLALKLATEEFNYWSQLMDDGKYSPHHDHSSVIIGIDNFNDYYSTDLKYMRRRMLQDAIANFNEKLSHKALSSSNFGESSEDKPNASNFIHFELIEGDVCNSTLLQSIFARFKFTHILHMAAQAGVRYSIENPQTYIRNNILCQIELLEVAVKYQKAEPPVFIYASSSSVYGNIQEFDPSPFHEGMNVNKPSNVYSASKIAQELFAETYNYLYNVPVIGLRFFTVYGEAGRLDMALFKWVDQIVKGQPITLYTTDNNKELMRDFTYVEDIVHGIVNSMKYGERVRREEGRAVHDVFNLGNNKPERVVDLIKYIETALDKKAIITLSKKPPTDMTMTYADITHSQKLLNYEPKTKLQDGVQKFVKWYLDNYHFSKKSGTDNVIVTTYFVTKGHPERDEHYGDSCFEPMKEWYDSVHKHNLRAVIFYDDAKLYEKCRFDKLTTYNVKFELVQLGNRSTNDERFFVYEQYLKRAQQRSTPGLNLVPKRILMTDLFDIRFNRDPFEYMASFDKPSGPTQQDPCPHSAHCMSDKLFIGSEPTTIRSSVWAQQKLAQCGITIDPVRGTFYYNTSLPDPFTTLSNKETSLDSILLNPGIVGGSSETIFRLLSIYNEFLRASPLHANCNTPVFNMLMYQHAEFQNHQFQSEQEDDNMTTEASHDHLRYITGQPLHTVFKEFDLSDTFYIKHK</sequence>
<evidence type="ECO:0000259" key="5">
    <source>
        <dbReference type="Pfam" id="PF16363"/>
    </source>
</evidence>
<feature type="signal peptide" evidence="4">
    <location>
        <begin position="1"/>
        <end position="27"/>
    </location>
</feature>
<comment type="similarity">
    <text evidence="1">Belongs to the NAD(P)-dependent epimerase/dehydratase family.</text>
</comment>
<evidence type="ECO:0000256" key="3">
    <source>
        <dbReference type="SAM" id="MobiDB-lite"/>
    </source>
</evidence>
<protein>
    <recommendedName>
        <fullName evidence="5">NAD(P)-binding domain-containing protein</fullName>
    </recommendedName>
</protein>
<organism evidence="6 7">
    <name type="scientific">Naegleria lovaniensis</name>
    <name type="common">Amoeba</name>
    <dbReference type="NCBI Taxonomy" id="51637"/>
    <lineage>
        <taxon>Eukaryota</taxon>
        <taxon>Discoba</taxon>
        <taxon>Heterolobosea</taxon>
        <taxon>Tetramitia</taxon>
        <taxon>Eutetramitia</taxon>
        <taxon>Vahlkampfiidae</taxon>
        <taxon>Naegleria</taxon>
    </lineage>
</organism>
<dbReference type="Proteomes" id="UP000816034">
    <property type="component" value="Unassembled WGS sequence"/>
</dbReference>
<evidence type="ECO:0000256" key="2">
    <source>
        <dbReference type="ARBA" id="ARBA00023027"/>
    </source>
</evidence>
<dbReference type="EMBL" id="PYSW02000027">
    <property type="protein sequence ID" value="KAG2381457.1"/>
    <property type="molecule type" value="Genomic_DNA"/>
</dbReference>
<dbReference type="PANTHER" id="PTHR43574">
    <property type="entry name" value="EPIMERASE-RELATED"/>
    <property type="match status" value="1"/>
</dbReference>
<proteinExistence type="inferred from homology"/>
<dbReference type="Pfam" id="PF16363">
    <property type="entry name" value="GDP_Man_Dehyd"/>
    <property type="match status" value="1"/>
</dbReference>
<evidence type="ECO:0000256" key="4">
    <source>
        <dbReference type="SAM" id="SignalP"/>
    </source>
</evidence>
<feature type="region of interest" description="Disordered" evidence="3">
    <location>
        <begin position="64"/>
        <end position="85"/>
    </location>
</feature>
<keyword evidence="4" id="KW-0732">Signal</keyword>
<dbReference type="Gene3D" id="3.90.25.10">
    <property type="entry name" value="UDP-galactose 4-epimerase, domain 1"/>
    <property type="match status" value="1"/>
</dbReference>
<dbReference type="SUPFAM" id="SSF51735">
    <property type="entry name" value="NAD(P)-binding Rossmann-fold domains"/>
    <property type="match status" value="1"/>
</dbReference>
<keyword evidence="2" id="KW-0520">NAD</keyword>
<dbReference type="AlphaFoldDB" id="A0AA88GNH0"/>
<dbReference type="RefSeq" id="XP_044547137.1">
    <property type="nucleotide sequence ID" value="XM_044696307.1"/>
</dbReference>
<dbReference type="GeneID" id="68098900"/>
<evidence type="ECO:0000256" key="1">
    <source>
        <dbReference type="ARBA" id="ARBA00007637"/>
    </source>
</evidence>
<feature type="compositionally biased region" description="Low complexity" evidence="3">
    <location>
        <begin position="64"/>
        <end position="82"/>
    </location>
</feature>
<feature type="chain" id="PRO_5041713130" description="NAD(P)-binding domain-containing protein" evidence="4">
    <location>
        <begin position="28"/>
        <end position="785"/>
    </location>
</feature>
<dbReference type="Gene3D" id="3.40.50.720">
    <property type="entry name" value="NAD(P)-binding Rossmann-like Domain"/>
    <property type="match status" value="1"/>
</dbReference>
<name>A0AA88GNH0_NAELO</name>
<accession>A0AA88GNH0</accession>
<dbReference type="InterPro" id="IPR036291">
    <property type="entry name" value="NAD(P)-bd_dom_sf"/>
</dbReference>